<dbReference type="EMBL" id="BAAAFZ010000004">
    <property type="protein sequence ID" value="GAA0567698.1"/>
    <property type="molecule type" value="Genomic_DNA"/>
</dbReference>
<evidence type="ECO:0000313" key="3">
    <source>
        <dbReference type="Proteomes" id="UP001501588"/>
    </source>
</evidence>
<evidence type="ECO:0000256" key="1">
    <source>
        <dbReference type="SAM" id="MobiDB-lite"/>
    </source>
</evidence>
<gene>
    <name evidence="2" type="ORF">GCM10009416_02170</name>
</gene>
<proteinExistence type="predicted"/>
<keyword evidence="3" id="KW-1185">Reference proteome</keyword>
<feature type="region of interest" description="Disordered" evidence="1">
    <location>
        <begin position="1"/>
        <end position="44"/>
    </location>
</feature>
<dbReference type="InterPro" id="IPR009297">
    <property type="entry name" value="DUF952"/>
</dbReference>
<sequence>MSFLPPGFGPLGKSSGRGRTEARRVREDGGRGFPRPDRGSIPRDMEPLIYTMVRAAGWREAEALGEYRGSADDRRDGFLHFSTAAQLRASAAKHRAGEADLILVEADAAALGPALRWEPAAGGKRPGLFPHLYGALPLSAVRSAAPLPLGADGNHRFPPGIP</sequence>
<organism evidence="2 3">
    <name type="scientific">Craurococcus roseus</name>
    <dbReference type="NCBI Taxonomy" id="77585"/>
    <lineage>
        <taxon>Bacteria</taxon>
        <taxon>Pseudomonadati</taxon>
        <taxon>Pseudomonadota</taxon>
        <taxon>Alphaproteobacteria</taxon>
        <taxon>Acetobacterales</taxon>
        <taxon>Acetobacteraceae</taxon>
        <taxon>Craurococcus</taxon>
    </lineage>
</organism>
<dbReference type="PANTHER" id="PTHR34129:SF1">
    <property type="entry name" value="DUF952 DOMAIN-CONTAINING PROTEIN"/>
    <property type="match status" value="1"/>
</dbReference>
<accession>A0ABP3PI64</accession>
<reference evidence="3" key="1">
    <citation type="journal article" date="2019" name="Int. J. Syst. Evol. Microbiol.">
        <title>The Global Catalogue of Microorganisms (GCM) 10K type strain sequencing project: providing services to taxonomists for standard genome sequencing and annotation.</title>
        <authorList>
            <consortium name="The Broad Institute Genomics Platform"/>
            <consortium name="The Broad Institute Genome Sequencing Center for Infectious Disease"/>
            <person name="Wu L."/>
            <person name="Ma J."/>
        </authorList>
    </citation>
    <scope>NUCLEOTIDE SEQUENCE [LARGE SCALE GENOMIC DNA]</scope>
    <source>
        <strain evidence="3">JCM 9933</strain>
    </source>
</reference>
<protein>
    <recommendedName>
        <fullName evidence="4">DUF952 domain-containing protein</fullName>
    </recommendedName>
</protein>
<name>A0ABP3PI64_9PROT</name>
<feature type="compositionally biased region" description="Basic and acidic residues" evidence="1">
    <location>
        <begin position="18"/>
        <end position="44"/>
    </location>
</feature>
<evidence type="ECO:0000313" key="2">
    <source>
        <dbReference type="EMBL" id="GAA0567698.1"/>
    </source>
</evidence>
<dbReference type="SUPFAM" id="SSF56399">
    <property type="entry name" value="ADP-ribosylation"/>
    <property type="match status" value="1"/>
</dbReference>
<dbReference type="Proteomes" id="UP001501588">
    <property type="component" value="Unassembled WGS sequence"/>
</dbReference>
<comment type="caution">
    <text evidence="2">The sequence shown here is derived from an EMBL/GenBank/DDBJ whole genome shotgun (WGS) entry which is preliminary data.</text>
</comment>
<dbReference type="Gene3D" id="3.20.170.20">
    <property type="entry name" value="Protein of unknown function DUF952"/>
    <property type="match status" value="1"/>
</dbReference>
<dbReference type="Pfam" id="PF06108">
    <property type="entry name" value="DUF952"/>
    <property type="match status" value="1"/>
</dbReference>
<evidence type="ECO:0008006" key="4">
    <source>
        <dbReference type="Google" id="ProtNLM"/>
    </source>
</evidence>
<dbReference type="PANTHER" id="PTHR34129">
    <property type="entry name" value="BLR1139 PROTEIN"/>
    <property type="match status" value="1"/>
</dbReference>